<gene>
    <name evidence="1" type="ORF">CEXT_547221</name>
</gene>
<accession>A0AAV4VHY3</accession>
<evidence type="ECO:0000313" key="1">
    <source>
        <dbReference type="EMBL" id="GIY69658.1"/>
    </source>
</evidence>
<protein>
    <submittedName>
        <fullName evidence="1">Uncharacterized protein</fullName>
    </submittedName>
</protein>
<proteinExistence type="predicted"/>
<reference evidence="1 2" key="1">
    <citation type="submission" date="2021-06" db="EMBL/GenBank/DDBJ databases">
        <title>Caerostris extrusa draft genome.</title>
        <authorList>
            <person name="Kono N."/>
            <person name="Arakawa K."/>
        </authorList>
    </citation>
    <scope>NUCLEOTIDE SEQUENCE [LARGE SCALE GENOMIC DNA]</scope>
</reference>
<comment type="caution">
    <text evidence="1">The sequence shown here is derived from an EMBL/GenBank/DDBJ whole genome shotgun (WGS) entry which is preliminary data.</text>
</comment>
<evidence type="ECO:0000313" key="2">
    <source>
        <dbReference type="Proteomes" id="UP001054945"/>
    </source>
</evidence>
<dbReference type="EMBL" id="BPLR01014563">
    <property type="protein sequence ID" value="GIY69658.1"/>
    <property type="molecule type" value="Genomic_DNA"/>
</dbReference>
<sequence>MFIFTYQVFRQAKRRDSKQLPIPQAILFEMQKGGGRGNGSHQKFPPFFRQWRNEVRLRIPRSRWKILIAAYKPIVFVTVTYREFPELV</sequence>
<keyword evidence="2" id="KW-1185">Reference proteome</keyword>
<organism evidence="1 2">
    <name type="scientific">Caerostris extrusa</name>
    <name type="common">Bark spider</name>
    <name type="synonym">Caerostris bankana</name>
    <dbReference type="NCBI Taxonomy" id="172846"/>
    <lineage>
        <taxon>Eukaryota</taxon>
        <taxon>Metazoa</taxon>
        <taxon>Ecdysozoa</taxon>
        <taxon>Arthropoda</taxon>
        <taxon>Chelicerata</taxon>
        <taxon>Arachnida</taxon>
        <taxon>Araneae</taxon>
        <taxon>Araneomorphae</taxon>
        <taxon>Entelegynae</taxon>
        <taxon>Araneoidea</taxon>
        <taxon>Araneidae</taxon>
        <taxon>Caerostris</taxon>
    </lineage>
</organism>
<name>A0AAV4VHY3_CAEEX</name>
<dbReference type="AlphaFoldDB" id="A0AAV4VHY3"/>
<dbReference type="Proteomes" id="UP001054945">
    <property type="component" value="Unassembled WGS sequence"/>
</dbReference>